<dbReference type="AlphaFoldDB" id="A0A9D7SWZ8"/>
<dbReference type="EMBL" id="JADKGY010000024">
    <property type="protein sequence ID" value="MBK9983714.1"/>
    <property type="molecule type" value="Genomic_DNA"/>
</dbReference>
<reference evidence="2 3" key="1">
    <citation type="submission" date="2020-10" db="EMBL/GenBank/DDBJ databases">
        <title>Connecting structure to function with the recovery of over 1000 high-quality activated sludge metagenome-assembled genomes encoding full-length rRNA genes using long-read sequencing.</title>
        <authorList>
            <person name="Singleton C.M."/>
            <person name="Petriglieri F."/>
            <person name="Kristensen J.M."/>
            <person name="Kirkegaard R.H."/>
            <person name="Michaelsen T.Y."/>
            <person name="Andersen M.H."/>
            <person name="Karst S.M."/>
            <person name="Dueholm M.S."/>
            <person name="Nielsen P.H."/>
            <person name="Albertsen M."/>
        </authorList>
    </citation>
    <scope>NUCLEOTIDE SEQUENCE [LARGE SCALE GENOMIC DNA]</scope>
    <source>
        <strain evidence="2">Ribe_18-Q3-R11-54_MAXAC.273</strain>
    </source>
</reference>
<gene>
    <name evidence="2" type="ORF">IPP15_15280</name>
</gene>
<protein>
    <submittedName>
        <fullName evidence="2">Uncharacterized protein</fullName>
    </submittedName>
</protein>
<evidence type="ECO:0000313" key="3">
    <source>
        <dbReference type="Proteomes" id="UP000808337"/>
    </source>
</evidence>
<feature type="transmembrane region" description="Helical" evidence="1">
    <location>
        <begin position="7"/>
        <end position="27"/>
    </location>
</feature>
<feature type="transmembrane region" description="Helical" evidence="1">
    <location>
        <begin position="66"/>
        <end position="88"/>
    </location>
</feature>
<feature type="transmembrane region" description="Helical" evidence="1">
    <location>
        <begin position="100"/>
        <end position="120"/>
    </location>
</feature>
<keyword evidence="1" id="KW-0812">Transmembrane</keyword>
<accession>A0A9D7SWZ8</accession>
<proteinExistence type="predicted"/>
<name>A0A9D7SWZ8_9BACT</name>
<keyword evidence="1" id="KW-1133">Transmembrane helix</keyword>
<keyword evidence="1" id="KW-0472">Membrane</keyword>
<sequence length="126" mass="14269">MMSKSDQYVNILIIGAIILYLAIGVIGYKGQKFAYLASIVNIITGGAILLYWSLRQIQITQHIFELREILVLLFEVVVIACGVFYILSSERGGGLKIVQYLFYGIHLIVFVLGLIFMMTFKITRLM</sequence>
<comment type="caution">
    <text evidence="2">The sequence shown here is derived from an EMBL/GenBank/DDBJ whole genome shotgun (WGS) entry which is preliminary data.</text>
</comment>
<feature type="transmembrane region" description="Helical" evidence="1">
    <location>
        <begin position="33"/>
        <end position="54"/>
    </location>
</feature>
<evidence type="ECO:0000313" key="2">
    <source>
        <dbReference type="EMBL" id="MBK9983714.1"/>
    </source>
</evidence>
<organism evidence="2 3">
    <name type="scientific">Candidatus Opimibacter skivensis</name>
    <dbReference type="NCBI Taxonomy" id="2982028"/>
    <lineage>
        <taxon>Bacteria</taxon>
        <taxon>Pseudomonadati</taxon>
        <taxon>Bacteroidota</taxon>
        <taxon>Saprospiria</taxon>
        <taxon>Saprospirales</taxon>
        <taxon>Saprospiraceae</taxon>
        <taxon>Candidatus Opimibacter</taxon>
    </lineage>
</organism>
<evidence type="ECO:0000256" key="1">
    <source>
        <dbReference type="SAM" id="Phobius"/>
    </source>
</evidence>
<dbReference type="Proteomes" id="UP000808337">
    <property type="component" value="Unassembled WGS sequence"/>
</dbReference>